<dbReference type="AlphaFoldDB" id="A0A846S1T1"/>
<comment type="caution">
    <text evidence="1">The sequence shown here is derived from an EMBL/GenBank/DDBJ whole genome shotgun (WGS) entry which is preliminary data.</text>
</comment>
<dbReference type="RefSeq" id="WP_167995651.1">
    <property type="nucleotide sequence ID" value="NZ_JAATJL010000001.1"/>
</dbReference>
<protein>
    <submittedName>
        <fullName evidence="1">Alternate signal-mediated exported protein</fullName>
    </submittedName>
</protein>
<evidence type="ECO:0000313" key="2">
    <source>
        <dbReference type="Proteomes" id="UP000547458"/>
    </source>
</evidence>
<dbReference type="InterPro" id="IPR024006">
    <property type="entry name" value="Alt_signal_exp_actinobact"/>
</dbReference>
<dbReference type="Proteomes" id="UP000547458">
    <property type="component" value="Unassembled WGS sequence"/>
</dbReference>
<name>A0A846S1T1_9MICC</name>
<dbReference type="NCBIfam" id="TIGR04089">
    <property type="entry name" value="exp_by_SipW_III"/>
    <property type="match status" value="1"/>
</dbReference>
<sequence length="180" mass="17869">MKKLTGATIAGAAGIVLLAGGTTFALWSDSETVDAGTVQSGTLAITPSGTGTWNDISTGTPEDITDISTFLIVPGDTIEYTNSYTVGASGDNLTADLALSTPVDATGDAELVAATTVTQSFTDELGAPVVGGAITSANDGDVITATVTIEFDAATTGTTAQGQALDLSDLTVSLTQTTTP</sequence>
<gene>
    <name evidence="1" type="ORF">BJ994_003467</name>
</gene>
<organism evidence="1 2">
    <name type="scientific">Arthrobacter pigmenti</name>
    <dbReference type="NCBI Taxonomy" id="271432"/>
    <lineage>
        <taxon>Bacteria</taxon>
        <taxon>Bacillati</taxon>
        <taxon>Actinomycetota</taxon>
        <taxon>Actinomycetes</taxon>
        <taxon>Micrococcales</taxon>
        <taxon>Micrococcaceae</taxon>
        <taxon>Arthrobacter</taxon>
    </lineage>
</organism>
<reference evidence="1 2" key="1">
    <citation type="submission" date="2020-03" db="EMBL/GenBank/DDBJ databases">
        <title>Sequencing the genomes of 1000 actinobacteria strains.</title>
        <authorList>
            <person name="Klenk H.-P."/>
        </authorList>
    </citation>
    <scope>NUCLEOTIDE SEQUENCE [LARGE SCALE GENOMIC DNA]</scope>
    <source>
        <strain evidence="1 2">DSM 16403</strain>
    </source>
</reference>
<accession>A0A846S1T1</accession>
<dbReference type="NCBIfam" id="TIGR04088">
    <property type="entry name" value="cognate_SipW"/>
    <property type="match status" value="1"/>
</dbReference>
<proteinExistence type="predicted"/>
<dbReference type="EMBL" id="JAATJL010000001">
    <property type="protein sequence ID" value="NJC24391.1"/>
    <property type="molecule type" value="Genomic_DNA"/>
</dbReference>
<keyword evidence="2" id="KW-1185">Reference proteome</keyword>
<evidence type="ECO:0000313" key="1">
    <source>
        <dbReference type="EMBL" id="NJC24391.1"/>
    </source>
</evidence>
<dbReference type="InterPro" id="IPR023833">
    <property type="entry name" value="Signal_pept_SipW-depend-type"/>
</dbReference>